<name>A0A1H8N7B8_9RHOB</name>
<dbReference type="RefSeq" id="WP_139201625.1">
    <property type="nucleotide sequence ID" value="NZ_FOCE01000017.1"/>
</dbReference>
<accession>A0A1H8N7B8</accession>
<evidence type="ECO:0000256" key="3">
    <source>
        <dbReference type="ARBA" id="ARBA00022553"/>
    </source>
</evidence>
<dbReference type="SMART" id="SM00388">
    <property type="entry name" value="HisKA"/>
    <property type="match status" value="1"/>
</dbReference>
<feature type="domain" description="PAC" evidence="10">
    <location>
        <begin position="520"/>
        <end position="572"/>
    </location>
</feature>
<dbReference type="SUPFAM" id="SSF55874">
    <property type="entry name" value="ATPase domain of HSP90 chaperone/DNA topoisomerase II/histidine kinase"/>
    <property type="match status" value="1"/>
</dbReference>
<dbReference type="Gene3D" id="1.10.287.130">
    <property type="match status" value="1"/>
</dbReference>
<dbReference type="SUPFAM" id="SSF52172">
    <property type="entry name" value="CheY-like"/>
    <property type="match status" value="1"/>
</dbReference>
<evidence type="ECO:0000259" key="7">
    <source>
        <dbReference type="PROSITE" id="PS50109"/>
    </source>
</evidence>
<proteinExistence type="predicted"/>
<dbReference type="InterPro" id="IPR035965">
    <property type="entry name" value="PAS-like_dom_sf"/>
</dbReference>
<dbReference type="PROSITE" id="PS50112">
    <property type="entry name" value="PAS"/>
    <property type="match status" value="2"/>
</dbReference>
<evidence type="ECO:0000313" key="11">
    <source>
        <dbReference type="EMBL" id="SEO25333.1"/>
    </source>
</evidence>
<evidence type="ECO:0000259" key="10">
    <source>
        <dbReference type="PROSITE" id="PS50113"/>
    </source>
</evidence>
<protein>
    <recommendedName>
        <fullName evidence="2">histidine kinase</fullName>
        <ecNumber evidence="2">2.7.13.3</ecNumber>
    </recommendedName>
</protein>
<evidence type="ECO:0000259" key="8">
    <source>
        <dbReference type="PROSITE" id="PS50110"/>
    </source>
</evidence>
<dbReference type="InterPro" id="IPR011006">
    <property type="entry name" value="CheY-like_superfamily"/>
</dbReference>
<sequence>MATAELLDRFGLPIWVLDPTAARVIHANRAAQAFGLGAGLEIAELEARGAQMADLTLQRQPVPWGAGEAPAVVGITGPASRFRLAARAAGLTVFDWDMGSGALEWACEGGTPFGYDPAVFPGHVDAWLARLHPEDRPRMTGQVGTVAPQEREVWEESYRLLRADGTLAHVIDRGYLLRDASGAARRMVGAMIDISAMHEAEARFHLATSAAHDVLFIFDCDSGENWWSDALETRYGHTPAAGRGGVTFWLSLVHPDDRARLVDSRAAALAAGAETWSEEYRFARADGSYAHVIGRMRFLRHADGRPARSVGSIVDITALREGQERFRLAAEASPDVIYDWSPDSGQIWRSENYATHFGLDPRANATGPGSWRAAIHPEDYPRIAALRDAALAEKIPRWEYAYRVRRGDGSIAHVIDRALAQRDAAGNLLRIIGSIVDVTRLREEGERLRALLHVAADAIYDVDLRAATVSWSEGMRGIFGHDWEGVNPRLTHWENAIHPDDRTMIARQFRAFIAGRQDDWRAEYRFRCGDGSYARVRDRARALRDDSGEAFRVIGSMEDVTAASEAVDRLHQAQKLEAVGKLTGGVAHDFNNLLTVIVGNAELLAAAAGSETEQALAEAVVQAAERGADLVRSLLSFARRQPLQPRMLEPSDVLAELTRMLARTLPAYVTLRLVTPPGLSPVEADPSQLQTALLNLALNACDAMPEGGQLMIEMSNVHLDSAYSAKHPGVRAGAYLRIALSDTGVGMPPEVLARAFDPFFTTKPAGKGSGLGLSMVHGFASQSGGHVNIYSELGQGTTVSLYLPRGQFEGRGSTPYLAPAVAIPMGRGEHVVVAEDDPALRGHVQRLVESLGYRVTAAADGDAALLAIRAAGDVALLFTDMVMPGELNGRLLAERACAEWPELRVLFTSGYTENSIVHHGRLDPGLHLLSKPYRRQDLALKLHQVLTGPPPDFGPKG</sequence>
<dbReference type="InterPro" id="IPR052162">
    <property type="entry name" value="Sensor_kinase/Photoreceptor"/>
</dbReference>
<dbReference type="InterPro" id="IPR005467">
    <property type="entry name" value="His_kinase_dom"/>
</dbReference>
<dbReference type="SMART" id="SM00448">
    <property type="entry name" value="REC"/>
    <property type="match status" value="1"/>
</dbReference>
<dbReference type="Gene3D" id="3.30.565.10">
    <property type="entry name" value="Histidine kinase-like ATPase, C-terminal domain"/>
    <property type="match status" value="1"/>
</dbReference>
<dbReference type="InterPro" id="IPR003661">
    <property type="entry name" value="HisK_dim/P_dom"/>
</dbReference>
<dbReference type="Pfam" id="PF08447">
    <property type="entry name" value="PAS_3"/>
    <property type="match status" value="4"/>
</dbReference>
<dbReference type="SMART" id="SM00091">
    <property type="entry name" value="PAS"/>
    <property type="match status" value="4"/>
</dbReference>
<keyword evidence="12" id="KW-1185">Reference proteome</keyword>
<feature type="domain" description="PAS" evidence="9">
    <location>
        <begin position="444"/>
        <end position="516"/>
    </location>
</feature>
<evidence type="ECO:0000256" key="4">
    <source>
        <dbReference type="ARBA" id="ARBA00022679"/>
    </source>
</evidence>
<dbReference type="PROSITE" id="PS50109">
    <property type="entry name" value="HIS_KIN"/>
    <property type="match status" value="1"/>
</dbReference>
<dbReference type="InterPro" id="IPR004358">
    <property type="entry name" value="Sig_transdc_His_kin-like_C"/>
</dbReference>
<dbReference type="InterPro" id="IPR036890">
    <property type="entry name" value="HATPase_C_sf"/>
</dbReference>
<dbReference type="PROSITE" id="PS50110">
    <property type="entry name" value="RESPONSE_REGULATORY"/>
    <property type="match status" value="1"/>
</dbReference>
<reference evidence="11 12" key="1">
    <citation type="submission" date="2016-10" db="EMBL/GenBank/DDBJ databases">
        <authorList>
            <person name="de Groot N.N."/>
        </authorList>
    </citation>
    <scope>NUCLEOTIDE SEQUENCE [LARGE SCALE GENOMIC DNA]</scope>
    <source>
        <strain evidence="11 12">DSM 3857</strain>
    </source>
</reference>
<dbReference type="InterPro" id="IPR000700">
    <property type="entry name" value="PAS-assoc_C"/>
</dbReference>
<dbReference type="STRING" id="933059.SAMN04488103_11717"/>
<evidence type="ECO:0000259" key="9">
    <source>
        <dbReference type="PROSITE" id="PS50112"/>
    </source>
</evidence>
<organism evidence="11 12">
    <name type="scientific">Gemmobacter aquatilis</name>
    <dbReference type="NCBI Taxonomy" id="933059"/>
    <lineage>
        <taxon>Bacteria</taxon>
        <taxon>Pseudomonadati</taxon>
        <taxon>Pseudomonadota</taxon>
        <taxon>Alphaproteobacteria</taxon>
        <taxon>Rhodobacterales</taxon>
        <taxon>Paracoccaceae</taxon>
        <taxon>Gemmobacter</taxon>
    </lineage>
</organism>
<dbReference type="AlphaFoldDB" id="A0A1H8N7B8"/>
<feature type="domain" description="Histidine kinase" evidence="7">
    <location>
        <begin position="585"/>
        <end position="807"/>
    </location>
</feature>
<gene>
    <name evidence="11" type="ORF">SAMN04488103_11717</name>
</gene>
<keyword evidence="4" id="KW-0808">Transferase</keyword>
<dbReference type="Gene3D" id="2.10.70.100">
    <property type="match status" value="1"/>
</dbReference>
<keyword evidence="5" id="KW-0418">Kinase</keyword>
<dbReference type="Pfam" id="PF02518">
    <property type="entry name" value="HATPase_c"/>
    <property type="match status" value="1"/>
</dbReference>
<evidence type="ECO:0000256" key="6">
    <source>
        <dbReference type="PROSITE-ProRule" id="PRU00169"/>
    </source>
</evidence>
<dbReference type="SUPFAM" id="SSF47384">
    <property type="entry name" value="Homodimeric domain of signal transducing histidine kinase"/>
    <property type="match status" value="1"/>
</dbReference>
<dbReference type="PANTHER" id="PTHR43304:SF1">
    <property type="entry name" value="PAC DOMAIN-CONTAINING PROTEIN"/>
    <property type="match status" value="1"/>
</dbReference>
<dbReference type="CDD" id="cd00130">
    <property type="entry name" value="PAS"/>
    <property type="match status" value="4"/>
</dbReference>
<keyword evidence="3 6" id="KW-0597">Phosphoprotein</keyword>
<evidence type="ECO:0000256" key="5">
    <source>
        <dbReference type="ARBA" id="ARBA00022777"/>
    </source>
</evidence>
<dbReference type="GO" id="GO:0000155">
    <property type="term" value="F:phosphorelay sensor kinase activity"/>
    <property type="evidence" value="ECO:0007669"/>
    <property type="project" value="InterPro"/>
</dbReference>
<dbReference type="NCBIfam" id="TIGR00229">
    <property type="entry name" value="sensory_box"/>
    <property type="match status" value="2"/>
</dbReference>
<feature type="domain" description="PAC" evidence="10">
    <location>
        <begin position="154"/>
        <end position="206"/>
    </location>
</feature>
<dbReference type="PANTHER" id="PTHR43304">
    <property type="entry name" value="PHYTOCHROME-LIKE PROTEIN CPH1"/>
    <property type="match status" value="1"/>
</dbReference>
<dbReference type="Pfam" id="PF00512">
    <property type="entry name" value="HisKA"/>
    <property type="match status" value="1"/>
</dbReference>
<dbReference type="InterPro" id="IPR003594">
    <property type="entry name" value="HATPase_dom"/>
</dbReference>
<dbReference type="OrthoDB" id="9796100at2"/>
<dbReference type="SMART" id="SM00387">
    <property type="entry name" value="HATPase_c"/>
    <property type="match status" value="1"/>
</dbReference>
<evidence type="ECO:0000313" key="12">
    <source>
        <dbReference type="Proteomes" id="UP000198761"/>
    </source>
</evidence>
<dbReference type="Pfam" id="PF00072">
    <property type="entry name" value="Response_reg"/>
    <property type="match status" value="1"/>
</dbReference>
<dbReference type="Gene3D" id="3.40.50.2300">
    <property type="match status" value="1"/>
</dbReference>
<dbReference type="Gene3D" id="3.30.450.20">
    <property type="entry name" value="PAS domain"/>
    <property type="match status" value="4"/>
</dbReference>
<feature type="modified residue" description="4-aspartylphosphate" evidence="6">
    <location>
        <position position="880"/>
    </location>
</feature>
<feature type="domain" description="PAC" evidence="10">
    <location>
        <begin position="276"/>
        <end position="328"/>
    </location>
</feature>
<dbReference type="InterPro" id="IPR013655">
    <property type="entry name" value="PAS_fold_3"/>
</dbReference>
<dbReference type="Proteomes" id="UP000198761">
    <property type="component" value="Unassembled WGS sequence"/>
</dbReference>
<dbReference type="PROSITE" id="PS50113">
    <property type="entry name" value="PAC"/>
    <property type="match status" value="4"/>
</dbReference>
<evidence type="ECO:0000256" key="2">
    <source>
        <dbReference type="ARBA" id="ARBA00012438"/>
    </source>
</evidence>
<dbReference type="CDD" id="cd00082">
    <property type="entry name" value="HisKA"/>
    <property type="match status" value="1"/>
</dbReference>
<feature type="domain" description="PAS" evidence="9">
    <location>
        <begin position="200"/>
        <end position="272"/>
    </location>
</feature>
<dbReference type="InterPro" id="IPR036097">
    <property type="entry name" value="HisK_dim/P_sf"/>
</dbReference>
<dbReference type="EMBL" id="FOCE01000017">
    <property type="protein sequence ID" value="SEO25333.1"/>
    <property type="molecule type" value="Genomic_DNA"/>
</dbReference>
<comment type="catalytic activity">
    <reaction evidence="1">
        <text>ATP + protein L-histidine = ADP + protein N-phospho-L-histidine.</text>
        <dbReference type="EC" id="2.7.13.3"/>
    </reaction>
</comment>
<dbReference type="EC" id="2.7.13.3" evidence="2"/>
<dbReference type="InterPro" id="IPR001789">
    <property type="entry name" value="Sig_transdc_resp-reg_receiver"/>
</dbReference>
<dbReference type="PRINTS" id="PR00344">
    <property type="entry name" value="BCTRLSENSOR"/>
</dbReference>
<feature type="domain" description="PAC" evidence="10">
    <location>
        <begin position="398"/>
        <end position="450"/>
    </location>
</feature>
<feature type="domain" description="Response regulatory" evidence="8">
    <location>
        <begin position="830"/>
        <end position="946"/>
    </location>
</feature>
<dbReference type="InterPro" id="IPR000014">
    <property type="entry name" value="PAS"/>
</dbReference>
<dbReference type="InterPro" id="IPR001610">
    <property type="entry name" value="PAC"/>
</dbReference>
<dbReference type="SUPFAM" id="SSF55785">
    <property type="entry name" value="PYP-like sensor domain (PAS domain)"/>
    <property type="match status" value="4"/>
</dbReference>
<dbReference type="SMART" id="SM00086">
    <property type="entry name" value="PAC"/>
    <property type="match status" value="4"/>
</dbReference>
<evidence type="ECO:0000256" key="1">
    <source>
        <dbReference type="ARBA" id="ARBA00000085"/>
    </source>
</evidence>